<comment type="caution">
    <text evidence="1">The sequence shown here is derived from an EMBL/GenBank/DDBJ whole genome shotgun (WGS) entry which is preliminary data.</text>
</comment>
<keyword evidence="2" id="KW-1185">Reference proteome</keyword>
<sequence length="158" mass="16916">MIDRTTEPDSFANESTAVTAFAVGNFDGARIAQVESSVGAADPCSEVRFDPSLPATIRALECQLATAYHAFDDIEAMSWEHRVRVVDELTSAVPDAASAAARAGHGPWASRVVRSAATRRPAWSTICTRWDGLIAASYEAIESAPVFLEDVWSEGDVA</sequence>
<name>A0ABP8VQ35_9MICO</name>
<dbReference type="EMBL" id="BAABLM010000002">
    <property type="protein sequence ID" value="GAA4669588.1"/>
    <property type="molecule type" value="Genomic_DNA"/>
</dbReference>
<evidence type="ECO:0008006" key="3">
    <source>
        <dbReference type="Google" id="ProtNLM"/>
    </source>
</evidence>
<proteinExistence type="predicted"/>
<organism evidence="1 2">
    <name type="scientific">Frondihabitans cladoniiphilus</name>
    <dbReference type="NCBI Taxonomy" id="715785"/>
    <lineage>
        <taxon>Bacteria</taxon>
        <taxon>Bacillati</taxon>
        <taxon>Actinomycetota</taxon>
        <taxon>Actinomycetes</taxon>
        <taxon>Micrococcales</taxon>
        <taxon>Microbacteriaceae</taxon>
        <taxon>Frondihabitans</taxon>
    </lineage>
</organism>
<evidence type="ECO:0000313" key="2">
    <source>
        <dbReference type="Proteomes" id="UP001501295"/>
    </source>
</evidence>
<evidence type="ECO:0000313" key="1">
    <source>
        <dbReference type="EMBL" id="GAA4669588.1"/>
    </source>
</evidence>
<reference evidence="2" key="1">
    <citation type="journal article" date="2019" name="Int. J. Syst. Evol. Microbiol.">
        <title>The Global Catalogue of Microorganisms (GCM) 10K type strain sequencing project: providing services to taxonomists for standard genome sequencing and annotation.</title>
        <authorList>
            <consortium name="The Broad Institute Genomics Platform"/>
            <consortium name="The Broad Institute Genome Sequencing Center for Infectious Disease"/>
            <person name="Wu L."/>
            <person name="Ma J."/>
        </authorList>
    </citation>
    <scope>NUCLEOTIDE SEQUENCE [LARGE SCALE GENOMIC DNA]</scope>
    <source>
        <strain evidence="2">JCM 18956</strain>
    </source>
</reference>
<protein>
    <recommendedName>
        <fullName evidence="3">DUF4254 domain-containing protein</fullName>
    </recommendedName>
</protein>
<gene>
    <name evidence="1" type="ORF">GCM10025780_11060</name>
</gene>
<dbReference type="Proteomes" id="UP001501295">
    <property type="component" value="Unassembled WGS sequence"/>
</dbReference>
<accession>A0ABP8VQ35</accession>